<dbReference type="Pfam" id="PF15185">
    <property type="entry name" value="BMF"/>
    <property type="match status" value="1"/>
</dbReference>
<gene>
    <name evidence="2" type="ORF">UPYG_G00247560</name>
</gene>
<comment type="caution">
    <text evidence="2">The sequence shown here is derived from an EMBL/GenBank/DDBJ whole genome shotgun (WGS) entry which is preliminary data.</text>
</comment>
<evidence type="ECO:0000256" key="1">
    <source>
        <dbReference type="SAM" id="MobiDB-lite"/>
    </source>
</evidence>
<dbReference type="InterPro" id="IPR028192">
    <property type="entry name" value="BMF"/>
</dbReference>
<dbReference type="PANTHER" id="PTHR32014">
    <property type="entry name" value="BCL-2-MODIFYING FACTOR"/>
    <property type="match status" value="1"/>
</dbReference>
<sequence>MLYVNLQVDKIPPITTEDLFTGGRLPLKTLMDDEEEDMLSQRPISQCWGTPFRNLKMADPADSQDLSTQTSNGPNALENRSDRNNFMGSNNNTIPCGSHGDQTSTPFHHNAGLRRHFPAEFEPLDDRGQGRSEEEQGGREDDQEEERRRRVEERPEEQQEEDSVEARIGRKLRKIGDQFHEDHVQLFLQHQRNVLPVWMRLTIALYGFLFNRGAPAVPRLRGQER</sequence>
<feature type="region of interest" description="Disordered" evidence="1">
    <location>
        <begin position="53"/>
        <end position="165"/>
    </location>
</feature>
<dbReference type="EMBL" id="JAGEUA010000008">
    <property type="protein sequence ID" value="KAL0967081.1"/>
    <property type="molecule type" value="Genomic_DNA"/>
</dbReference>
<organism evidence="2 3">
    <name type="scientific">Umbra pygmaea</name>
    <name type="common">Eastern mudminnow</name>
    <dbReference type="NCBI Taxonomy" id="75934"/>
    <lineage>
        <taxon>Eukaryota</taxon>
        <taxon>Metazoa</taxon>
        <taxon>Chordata</taxon>
        <taxon>Craniata</taxon>
        <taxon>Vertebrata</taxon>
        <taxon>Euteleostomi</taxon>
        <taxon>Actinopterygii</taxon>
        <taxon>Neopterygii</taxon>
        <taxon>Teleostei</taxon>
        <taxon>Protacanthopterygii</taxon>
        <taxon>Esociformes</taxon>
        <taxon>Umbridae</taxon>
        <taxon>Umbra</taxon>
    </lineage>
</organism>
<reference evidence="2 3" key="1">
    <citation type="submission" date="2024-06" db="EMBL/GenBank/DDBJ databases">
        <authorList>
            <person name="Pan Q."/>
            <person name="Wen M."/>
            <person name="Jouanno E."/>
            <person name="Zahm M."/>
            <person name="Klopp C."/>
            <person name="Cabau C."/>
            <person name="Louis A."/>
            <person name="Berthelot C."/>
            <person name="Parey E."/>
            <person name="Roest Crollius H."/>
            <person name="Montfort J."/>
            <person name="Robinson-Rechavi M."/>
            <person name="Bouchez O."/>
            <person name="Lampietro C."/>
            <person name="Lopez Roques C."/>
            <person name="Donnadieu C."/>
            <person name="Postlethwait J."/>
            <person name="Bobe J."/>
            <person name="Verreycken H."/>
            <person name="Guiguen Y."/>
        </authorList>
    </citation>
    <scope>NUCLEOTIDE SEQUENCE [LARGE SCALE GENOMIC DNA]</scope>
    <source>
        <strain evidence="2">Up_M1</strain>
        <tissue evidence="2">Testis</tissue>
    </source>
</reference>
<evidence type="ECO:0000313" key="2">
    <source>
        <dbReference type="EMBL" id="KAL0967081.1"/>
    </source>
</evidence>
<accession>A0ABD0W8H0</accession>
<feature type="compositionally biased region" description="Basic and acidic residues" evidence="1">
    <location>
        <begin position="124"/>
        <end position="157"/>
    </location>
</feature>
<evidence type="ECO:0000313" key="3">
    <source>
        <dbReference type="Proteomes" id="UP001557470"/>
    </source>
</evidence>
<dbReference type="PANTHER" id="PTHR32014:SF2">
    <property type="entry name" value="BCL-2-MODIFYING FACTOR"/>
    <property type="match status" value="1"/>
</dbReference>
<name>A0ABD0W8H0_UMBPY</name>
<keyword evidence="3" id="KW-1185">Reference proteome</keyword>
<feature type="compositionally biased region" description="Polar residues" evidence="1">
    <location>
        <begin position="84"/>
        <end position="107"/>
    </location>
</feature>
<proteinExistence type="predicted"/>
<protein>
    <submittedName>
        <fullName evidence="2">Uncharacterized protein</fullName>
    </submittedName>
</protein>
<dbReference type="AlphaFoldDB" id="A0ABD0W8H0"/>
<feature type="compositionally biased region" description="Polar residues" evidence="1">
    <location>
        <begin position="64"/>
        <end position="74"/>
    </location>
</feature>
<dbReference type="Proteomes" id="UP001557470">
    <property type="component" value="Unassembled WGS sequence"/>
</dbReference>